<keyword evidence="8" id="KW-1185">Reference proteome</keyword>
<feature type="transmembrane region" description="Helical" evidence="6">
    <location>
        <begin position="413"/>
        <end position="433"/>
    </location>
</feature>
<feature type="transmembrane region" description="Helical" evidence="6">
    <location>
        <begin position="191"/>
        <end position="208"/>
    </location>
</feature>
<dbReference type="EMBL" id="FOFU01000006">
    <property type="protein sequence ID" value="SEQ58963.1"/>
    <property type="molecule type" value="Genomic_DNA"/>
</dbReference>
<keyword evidence="5 6" id="KW-0472">Membrane</keyword>
<evidence type="ECO:0000256" key="2">
    <source>
        <dbReference type="ARBA" id="ARBA00022475"/>
    </source>
</evidence>
<feature type="transmembrane region" description="Helical" evidence="6">
    <location>
        <begin position="152"/>
        <end position="171"/>
    </location>
</feature>
<dbReference type="PIRSF" id="PIRSF006060">
    <property type="entry name" value="AA_transporter"/>
    <property type="match status" value="1"/>
</dbReference>
<evidence type="ECO:0000256" key="3">
    <source>
        <dbReference type="ARBA" id="ARBA00022692"/>
    </source>
</evidence>
<sequence length="494" mass="53597">MADEKKLGLPSVIATGVGLIVATSVLLSIAQGASILGLPFIITMTIACAFNILTALSICELNALMPNLTGGLAQFTLASCGPFITIITNMGGFICCQMILGSSEAAMFGNTMSTVLTAVPVSPTVWTIALIVILFVLNLFGVDMFAKIQNIVAYGLIVSLVIMGILGCIKVNPSTLIEQPAFMTEKFTDTLSLLGLAFFLFIGVEYIVPISPNVKNSRKIVPIGMVLSLVIILVMQILLTIGFKNYTEWEALGESTVPHILYGSLLLGKAGTIWMSVVSMLAVISTLNTAMFGVSQLCAGMAKIGLLPTSFLRKTPAGSPYVGLILVAVVMVILNAIGLSSSDSLVFLILTGCTFWIFCYVMVHIDVIILRKKLPKAPRTFKLPFGIVIPVLGIIGNLFMIWNIDPSWELKKIIYLVFAGVSVILAVYAFFWCKFVIKRPMFKGYEIKEVMAMDTDLYQIRHYPEIAKKLHMVAEPEIKPLSPETNTGTRPKSN</sequence>
<dbReference type="OrthoDB" id="9762947at2"/>
<dbReference type="GO" id="GO:0022857">
    <property type="term" value="F:transmembrane transporter activity"/>
    <property type="evidence" value="ECO:0007669"/>
    <property type="project" value="InterPro"/>
</dbReference>
<dbReference type="Proteomes" id="UP000182360">
    <property type="component" value="Unassembled WGS sequence"/>
</dbReference>
<dbReference type="RefSeq" id="WP_074644171.1">
    <property type="nucleotide sequence ID" value="NZ_AP025286.1"/>
</dbReference>
<feature type="transmembrane region" description="Helical" evidence="6">
    <location>
        <begin position="36"/>
        <end position="59"/>
    </location>
</feature>
<evidence type="ECO:0000256" key="6">
    <source>
        <dbReference type="SAM" id="Phobius"/>
    </source>
</evidence>
<feature type="transmembrane region" description="Helical" evidence="6">
    <location>
        <begin position="345"/>
        <end position="369"/>
    </location>
</feature>
<feature type="transmembrane region" description="Helical" evidence="6">
    <location>
        <begin position="220"/>
        <end position="243"/>
    </location>
</feature>
<keyword evidence="4 6" id="KW-1133">Transmembrane helix</keyword>
<gene>
    <name evidence="7" type="ORF">SAMN04487977_106101</name>
</gene>
<evidence type="ECO:0000313" key="8">
    <source>
        <dbReference type="Proteomes" id="UP000182360"/>
    </source>
</evidence>
<feature type="transmembrane region" description="Helical" evidence="6">
    <location>
        <begin position="273"/>
        <end position="299"/>
    </location>
</feature>
<organism evidence="7 8">
    <name type="scientific">Treponema bryantii</name>
    <dbReference type="NCBI Taxonomy" id="163"/>
    <lineage>
        <taxon>Bacteria</taxon>
        <taxon>Pseudomonadati</taxon>
        <taxon>Spirochaetota</taxon>
        <taxon>Spirochaetia</taxon>
        <taxon>Spirochaetales</taxon>
        <taxon>Treponemataceae</taxon>
        <taxon>Treponema</taxon>
    </lineage>
</organism>
<reference evidence="7 8" key="1">
    <citation type="submission" date="2016-10" db="EMBL/GenBank/DDBJ databases">
        <authorList>
            <person name="de Groot N.N."/>
        </authorList>
    </citation>
    <scope>NUCLEOTIDE SEQUENCE [LARGE SCALE GENOMIC DNA]</scope>
    <source>
        <strain evidence="7 8">B25</strain>
    </source>
</reference>
<dbReference type="Pfam" id="PF13520">
    <property type="entry name" value="AA_permease_2"/>
    <property type="match status" value="1"/>
</dbReference>
<dbReference type="InterPro" id="IPR002293">
    <property type="entry name" value="AA/rel_permease1"/>
</dbReference>
<feature type="transmembrane region" description="Helical" evidence="6">
    <location>
        <begin position="7"/>
        <end position="30"/>
    </location>
</feature>
<evidence type="ECO:0000313" key="7">
    <source>
        <dbReference type="EMBL" id="SEQ58963.1"/>
    </source>
</evidence>
<keyword evidence="2" id="KW-1003">Cell membrane</keyword>
<dbReference type="AlphaFoldDB" id="A0A1H9H9L5"/>
<proteinExistence type="predicted"/>
<evidence type="ECO:0000256" key="5">
    <source>
        <dbReference type="ARBA" id="ARBA00023136"/>
    </source>
</evidence>
<feature type="transmembrane region" description="Helical" evidence="6">
    <location>
        <begin position="120"/>
        <end position="140"/>
    </location>
</feature>
<evidence type="ECO:0000256" key="1">
    <source>
        <dbReference type="ARBA" id="ARBA00004651"/>
    </source>
</evidence>
<feature type="transmembrane region" description="Helical" evidence="6">
    <location>
        <begin position="381"/>
        <end position="401"/>
    </location>
</feature>
<accession>A0A1H9H9L5</accession>
<keyword evidence="3 6" id="KW-0812">Transmembrane</keyword>
<name>A0A1H9H9L5_9SPIR</name>
<dbReference type="InterPro" id="IPR050367">
    <property type="entry name" value="APC_superfamily"/>
</dbReference>
<dbReference type="Gene3D" id="1.20.1740.10">
    <property type="entry name" value="Amino acid/polyamine transporter I"/>
    <property type="match status" value="1"/>
</dbReference>
<feature type="transmembrane region" description="Helical" evidence="6">
    <location>
        <begin position="71"/>
        <end position="100"/>
    </location>
</feature>
<dbReference type="GO" id="GO:0005886">
    <property type="term" value="C:plasma membrane"/>
    <property type="evidence" value="ECO:0007669"/>
    <property type="project" value="UniProtKB-SubCell"/>
</dbReference>
<comment type="subcellular location">
    <subcellularLocation>
        <location evidence="1">Cell membrane</location>
        <topology evidence="1">Multi-pass membrane protein</topology>
    </subcellularLocation>
</comment>
<evidence type="ECO:0000256" key="4">
    <source>
        <dbReference type="ARBA" id="ARBA00022989"/>
    </source>
</evidence>
<protein>
    <submittedName>
        <fullName evidence="7">Amino acid/polyamine/organocation transporter, APC superfamily</fullName>
    </submittedName>
</protein>
<dbReference type="PANTHER" id="PTHR42770:SF12">
    <property type="entry name" value="AMINO ACID TRANSPORTER"/>
    <property type="match status" value="1"/>
</dbReference>
<feature type="transmembrane region" description="Helical" evidence="6">
    <location>
        <begin position="320"/>
        <end position="339"/>
    </location>
</feature>
<dbReference type="PANTHER" id="PTHR42770">
    <property type="entry name" value="AMINO ACID TRANSPORTER-RELATED"/>
    <property type="match status" value="1"/>
</dbReference>